<dbReference type="STRING" id="587909.SAMN05421810_101525"/>
<organism evidence="2 3">
    <name type="scientific">Amycolatopsis arida</name>
    <dbReference type="NCBI Taxonomy" id="587909"/>
    <lineage>
        <taxon>Bacteria</taxon>
        <taxon>Bacillati</taxon>
        <taxon>Actinomycetota</taxon>
        <taxon>Actinomycetes</taxon>
        <taxon>Pseudonocardiales</taxon>
        <taxon>Pseudonocardiaceae</taxon>
        <taxon>Amycolatopsis</taxon>
    </lineage>
</organism>
<dbReference type="Pfam" id="PF04149">
    <property type="entry name" value="DUF397"/>
    <property type="match status" value="2"/>
</dbReference>
<protein>
    <recommendedName>
        <fullName evidence="1">DUF397 domain-containing protein</fullName>
    </recommendedName>
</protein>
<proteinExistence type="predicted"/>
<dbReference type="RefSeq" id="WP_092527293.1">
    <property type="nucleotide sequence ID" value="NZ_FOWW01000001.1"/>
</dbReference>
<evidence type="ECO:0000313" key="2">
    <source>
        <dbReference type="EMBL" id="SFO95962.1"/>
    </source>
</evidence>
<feature type="domain" description="DUF397" evidence="1">
    <location>
        <begin position="26"/>
        <end position="77"/>
    </location>
</feature>
<dbReference type="Proteomes" id="UP000198727">
    <property type="component" value="Unassembled WGS sequence"/>
</dbReference>
<gene>
    <name evidence="2" type="ORF">SAMN05421810_101525</name>
</gene>
<sequence>MTVNHGGLTWRKSKHSGDEGNCVEIAWHKSTRSGNVGNCVEVAHTATTAFVRDSKDPDLGHLDVRPAAWSAFLATLRSTR</sequence>
<dbReference type="InterPro" id="IPR007278">
    <property type="entry name" value="DUF397"/>
</dbReference>
<keyword evidence="3" id="KW-1185">Reference proteome</keyword>
<reference evidence="3" key="1">
    <citation type="submission" date="2016-10" db="EMBL/GenBank/DDBJ databases">
        <authorList>
            <person name="Varghese N."/>
            <person name="Submissions S."/>
        </authorList>
    </citation>
    <scope>NUCLEOTIDE SEQUENCE [LARGE SCALE GENOMIC DNA]</scope>
    <source>
        <strain evidence="3">CGMCC 4.5579</strain>
    </source>
</reference>
<evidence type="ECO:0000313" key="3">
    <source>
        <dbReference type="Proteomes" id="UP000198727"/>
    </source>
</evidence>
<accession>A0A1I5LFJ6</accession>
<dbReference type="OrthoDB" id="3430276at2"/>
<feature type="domain" description="DUF397" evidence="1">
    <location>
        <begin position="8"/>
        <end position="25"/>
    </location>
</feature>
<dbReference type="AlphaFoldDB" id="A0A1I5LFJ6"/>
<name>A0A1I5LFJ6_9PSEU</name>
<evidence type="ECO:0000259" key="1">
    <source>
        <dbReference type="Pfam" id="PF04149"/>
    </source>
</evidence>
<dbReference type="EMBL" id="FOWW01000001">
    <property type="protein sequence ID" value="SFO95962.1"/>
    <property type="molecule type" value="Genomic_DNA"/>
</dbReference>